<evidence type="ECO:0000256" key="5">
    <source>
        <dbReference type="ARBA" id="ARBA00023002"/>
    </source>
</evidence>
<evidence type="ECO:0000259" key="7">
    <source>
        <dbReference type="SMART" id="SM00829"/>
    </source>
</evidence>
<comment type="cofactor">
    <cofactor evidence="1 6">
        <name>Zn(2+)</name>
        <dbReference type="ChEBI" id="CHEBI:29105"/>
    </cofactor>
</comment>
<dbReference type="SMART" id="SM00829">
    <property type="entry name" value="PKS_ER"/>
    <property type="match status" value="1"/>
</dbReference>
<dbReference type="PROSITE" id="PS00059">
    <property type="entry name" value="ADH_ZINC"/>
    <property type="match status" value="1"/>
</dbReference>
<dbReference type="InterPro" id="IPR013154">
    <property type="entry name" value="ADH-like_N"/>
</dbReference>
<accession>A0A9P1H6M1</accession>
<dbReference type="PANTHER" id="PTHR42940:SF2">
    <property type="entry name" value="DEHYDROGENASE FAMILY OXIDOREDUCTASE, PUTATIVE (JCVI)-RELATED"/>
    <property type="match status" value="1"/>
</dbReference>
<keyword evidence="3 6" id="KW-0479">Metal-binding</keyword>
<name>A0A9P1H6M1_9PEZI</name>
<dbReference type="AlphaFoldDB" id="A0A9P1H6M1"/>
<organism evidence="8 9">
    <name type="scientific">Parascedosporium putredinis</name>
    <dbReference type="NCBI Taxonomy" id="1442378"/>
    <lineage>
        <taxon>Eukaryota</taxon>
        <taxon>Fungi</taxon>
        <taxon>Dikarya</taxon>
        <taxon>Ascomycota</taxon>
        <taxon>Pezizomycotina</taxon>
        <taxon>Sordariomycetes</taxon>
        <taxon>Hypocreomycetidae</taxon>
        <taxon>Microascales</taxon>
        <taxon>Microascaceae</taxon>
        <taxon>Parascedosporium</taxon>
    </lineage>
</organism>
<dbReference type="InterPro" id="IPR013149">
    <property type="entry name" value="ADH-like_C"/>
</dbReference>
<keyword evidence="4 6" id="KW-0862">Zinc</keyword>
<evidence type="ECO:0000313" key="9">
    <source>
        <dbReference type="Proteomes" id="UP000838763"/>
    </source>
</evidence>
<evidence type="ECO:0000256" key="4">
    <source>
        <dbReference type="ARBA" id="ARBA00022833"/>
    </source>
</evidence>
<keyword evidence="9" id="KW-1185">Reference proteome</keyword>
<evidence type="ECO:0000256" key="6">
    <source>
        <dbReference type="RuleBase" id="RU361277"/>
    </source>
</evidence>
<protein>
    <recommendedName>
        <fullName evidence="7">Enoyl reductase (ER) domain-containing protein</fullName>
    </recommendedName>
</protein>
<dbReference type="Pfam" id="PF00107">
    <property type="entry name" value="ADH_zinc_N"/>
    <property type="match status" value="1"/>
</dbReference>
<dbReference type="InterPro" id="IPR002328">
    <property type="entry name" value="ADH_Zn_CS"/>
</dbReference>
<dbReference type="Pfam" id="PF08240">
    <property type="entry name" value="ADH_N"/>
    <property type="match status" value="1"/>
</dbReference>
<dbReference type="Gene3D" id="3.40.50.720">
    <property type="entry name" value="NAD(P)-binding Rossmann-like Domain"/>
    <property type="match status" value="2"/>
</dbReference>
<evidence type="ECO:0000313" key="8">
    <source>
        <dbReference type="EMBL" id="CAI4217774.1"/>
    </source>
</evidence>
<dbReference type="PANTHER" id="PTHR42940">
    <property type="entry name" value="ALCOHOL DEHYDROGENASE 1-RELATED"/>
    <property type="match status" value="1"/>
</dbReference>
<dbReference type="OrthoDB" id="1879366at2759"/>
<comment type="caution">
    <text evidence="8">The sequence shown here is derived from an EMBL/GenBank/DDBJ whole genome shotgun (WGS) entry which is preliminary data.</text>
</comment>
<gene>
    <name evidence="8" type="ORF">PPNO1_LOCUS7376</name>
</gene>
<dbReference type="Gene3D" id="3.90.180.10">
    <property type="entry name" value="Medium-chain alcohol dehydrogenases, catalytic domain"/>
    <property type="match status" value="2"/>
</dbReference>
<dbReference type="InterPro" id="IPR020843">
    <property type="entry name" value="ER"/>
</dbReference>
<evidence type="ECO:0000256" key="1">
    <source>
        <dbReference type="ARBA" id="ARBA00001947"/>
    </source>
</evidence>
<dbReference type="Proteomes" id="UP000838763">
    <property type="component" value="Unassembled WGS sequence"/>
</dbReference>
<dbReference type="InterPro" id="IPR011032">
    <property type="entry name" value="GroES-like_sf"/>
</dbReference>
<dbReference type="GO" id="GO:0008270">
    <property type="term" value="F:zinc ion binding"/>
    <property type="evidence" value="ECO:0007669"/>
    <property type="project" value="InterPro"/>
</dbReference>
<sequence>MRSSAGLVTYQCPLHLLRALYGYGPYQTVVGHEGVGTVVKLGPGVQDDFLHQRVGVKWVYSACGECAICRKGFENNCPNQINTGRHVAGTLQQYVVADARYVTPIPADLPSETAAPLLCAGLTMAGAVSKLRDLEADRAPPRQTPSYRRGFGEAKRKLSLESGADHFVDYREENVEERVKAITEGEGAAAALVVPASEEAFAVAPRVVRNMGAILTIGLPRNDYEIPLSASLCSARSLTVAGVATAVEVANFEDIPDIFEKLKTGSIVGRIVVKIPQ</sequence>
<dbReference type="EMBL" id="CALLCH030000017">
    <property type="protein sequence ID" value="CAI4217774.1"/>
    <property type="molecule type" value="Genomic_DNA"/>
</dbReference>
<dbReference type="InterPro" id="IPR036291">
    <property type="entry name" value="NAD(P)-bd_dom_sf"/>
</dbReference>
<dbReference type="GO" id="GO:0005737">
    <property type="term" value="C:cytoplasm"/>
    <property type="evidence" value="ECO:0007669"/>
    <property type="project" value="TreeGrafter"/>
</dbReference>
<reference evidence="8" key="1">
    <citation type="submission" date="2022-11" db="EMBL/GenBank/DDBJ databases">
        <authorList>
            <person name="Scott C."/>
            <person name="Bruce N."/>
        </authorList>
    </citation>
    <scope>NUCLEOTIDE SEQUENCE</scope>
</reference>
<proteinExistence type="inferred from homology"/>
<evidence type="ECO:0000256" key="2">
    <source>
        <dbReference type="ARBA" id="ARBA00008072"/>
    </source>
</evidence>
<dbReference type="GO" id="GO:0004022">
    <property type="term" value="F:alcohol dehydrogenase (NAD+) activity"/>
    <property type="evidence" value="ECO:0007669"/>
    <property type="project" value="TreeGrafter"/>
</dbReference>
<dbReference type="SUPFAM" id="SSF51735">
    <property type="entry name" value="NAD(P)-binding Rossmann-fold domains"/>
    <property type="match status" value="1"/>
</dbReference>
<evidence type="ECO:0000256" key="3">
    <source>
        <dbReference type="ARBA" id="ARBA00022723"/>
    </source>
</evidence>
<comment type="similarity">
    <text evidence="2 6">Belongs to the zinc-containing alcohol dehydrogenase family.</text>
</comment>
<dbReference type="SUPFAM" id="SSF50129">
    <property type="entry name" value="GroES-like"/>
    <property type="match status" value="1"/>
</dbReference>
<keyword evidence="5" id="KW-0560">Oxidoreductase</keyword>
<feature type="domain" description="Enoyl reductase (ER)" evidence="7">
    <location>
        <begin position="36"/>
        <end position="273"/>
    </location>
</feature>